<reference evidence="2" key="1">
    <citation type="submission" date="2019-08" db="EMBL/GenBank/DDBJ databases">
        <authorList>
            <person name="Kucharzyk K."/>
            <person name="Murdoch R.W."/>
            <person name="Higgins S."/>
            <person name="Loffler F."/>
        </authorList>
    </citation>
    <scope>NUCLEOTIDE SEQUENCE</scope>
</reference>
<dbReference type="InterPro" id="IPR056792">
    <property type="entry name" value="PRC_RimM"/>
</dbReference>
<gene>
    <name evidence="2" type="primary">rimM_41</name>
    <name evidence="2" type="ORF">SDC9_165806</name>
</gene>
<dbReference type="AlphaFoldDB" id="A0A645FX49"/>
<dbReference type="InterPro" id="IPR011033">
    <property type="entry name" value="PRC_barrel-like_sf"/>
</dbReference>
<feature type="domain" description="Ribosome maturation factor RimM PRC barrel" evidence="1">
    <location>
        <begin position="9"/>
        <end position="75"/>
    </location>
</feature>
<protein>
    <submittedName>
        <fullName evidence="2">Ribosome maturation factor RimM</fullName>
    </submittedName>
</protein>
<name>A0A645FX49_9ZZZZ</name>
<organism evidence="2">
    <name type="scientific">bioreactor metagenome</name>
    <dbReference type="NCBI Taxonomy" id="1076179"/>
    <lineage>
        <taxon>unclassified sequences</taxon>
        <taxon>metagenomes</taxon>
        <taxon>ecological metagenomes</taxon>
    </lineage>
</organism>
<dbReference type="Gene3D" id="2.30.30.240">
    <property type="entry name" value="PRC-barrel domain"/>
    <property type="match status" value="1"/>
</dbReference>
<comment type="caution">
    <text evidence="2">The sequence shown here is derived from an EMBL/GenBank/DDBJ whole genome shotgun (WGS) entry which is preliminary data.</text>
</comment>
<dbReference type="SUPFAM" id="SSF50346">
    <property type="entry name" value="PRC-barrel domain"/>
    <property type="match status" value="1"/>
</dbReference>
<evidence type="ECO:0000313" key="2">
    <source>
        <dbReference type="EMBL" id="MPN18446.1"/>
    </source>
</evidence>
<sequence length="76" mass="8544">MKKGQYYVADLIGCTLVHEGETLAEVVSSIDGAQAVLLEVRTADEQLYMVPYLKEYIGEVDLKNRTIELKTPWILA</sequence>
<accession>A0A645FX49</accession>
<dbReference type="EMBL" id="VSSQ01065774">
    <property type="protein sequence ID" value="MPN18446.1"/>
    <property type="molecule type" value="Genomic_DNA"/>
</dbReference>
<evidence type="ECO:0000259" key="1">
    <source>
        <dbReference type="Pfam" id="PF24986"/>
    </source>
</evidence>
<dbReference type="Pfam" id="PF24986">
    <property type="entry name" value="PRC_RimM"/>
    <property type="match status" value="1"/>
</dbReference>
<proteinExistence type="predicted"/>